<organism evidence="2 3">
    <name type="scientific">Microseira wollei NIES-4236</name>
    <dbReference type="NCBI Taxonomy" id="2530354"/>
    <lineage>
        <taxon>Bacteria</taxon>
        <taxon>Bacillati</taxon>
        <taxon>Cyanobacteriota</taxon>
        <taxon>Cyanophyceae</taxon>
        <taxon>Oscillatoriophycideae</taxon>
        <taxon>Aerosakkonematales</taxon>
        <taxon>Aerosakkonemataceae</taxon>
        <taxon>Microseira</taxon>
    </lineage>
</organism>
<evidence type="ECO:0000313" key="2">
    <source>
        <dbReference type="EMBL" id="GET35507.1"/>
    </source>
</evidence>
<gene>
    <name evidence="2" type="ORF">MiSe_02490</name>
</gene>
<accession>A0AAV3WYT1</accession>
<keyword evidence="3" id="KW-1185">Reference proteome</keyword>
<feature type="signal peptide" evidence="1">
    <location>
        <begin position="1"/>
        <end position="26"/>
    </location>
</feature>
<name>A0AAV3WYT1_9CYAN</name>
<dbReference type="EMBL" id="BLAY01000002">
    <property type="protein sequence ID" value="GET35507.1"/>
    <property type="molecule type" value="Genomic_DNA"/>
</dbReference>
<dbReference type="AlphaFoldDB" id="A0AAV3WYT1"/>
<evidence type="ECO:0000256" key="1">
    <source>
        <dbReference type="SAM" id="SignalP"/>
    </source>
</evidence>
<sequence length="204" mass="22743">MRVKLLTRVGFVAMAILAISATTSLAQQQSERYPTATELQRLREKLRQQIRSSNIQDRRSPAEKQSREAFVRAWSRVAPAVSPFLGDWSGYEESLSIYPSNTSGRVCLIYIGIQEAELSLGTVSNGQIRTNRREVILKEGDYLGVASVRNNQPDIFVETPYHSPVSLPAPRQFAQSSGTTTEEVNKVVREFNASGCRLALPSLR</sequence>
<comment type="caution">
    <text evidence="2">The sequence shown here is derived from an EMBL/GenBank/DDBJ whole genome shotgun (WGS) entry which is preliminary data.</text>
</comment>
<protein>
    <submittedName>
        <fullName evidence="2">Uncharacterized protein</fullName>
    </submittedName>
</protein>
<feature type="chain" id="PRO_5043607262" evidence="1">
    <location>
        <begin position="27"/>
        <end position="204"/>
    </location>
</feature>
<keyword evidence="1" id="KW-0732">Signal</keyword>
<proteinExistence type="predicted"/>
<evidence type="ECO:0000313" key="3">
    <source>
        <dbReference type="Proteomes" id="UP001050975"/>
    </source>
</evidence>
<reference evidence="2" key="1">
    <citation type="submission" date="2019-10" db="EMBL/GenBank/DDBJ databases">
        <title>Draft genome sequece of Microseira wollei NIES-4236.</title>
        <authorList>
            <person name="Yamaguchi H."/>
            <person name="Suzuki S."/>
            <person name="Kawachi M."/>
        </authorList>
    </citation>
    <scope>NUCLEOTIDE SEQUENCE</scope>
    <source>
        <strain evidence="2">NIES-4236</strain>
    </source>
</reference>
<dbReference type="Proteomes" id="UP001050975">
    <property type="component" value="Unassembled WGS sequence"/>
</dbReference>